<evidence type="ECO:0000313" key="11">
    <source>
        <dbReference type="EMBL" id="MBP2258663.1"/>
    </source>
</evidence>
<feature type="domain" description="Acyl-CoA dehydrogenase/oxidase C-terminal" evidence="8">
    <location>
        <begin position="247"/>
        <end position="395"/>
    </location>
</feature>
<dbReference type="SUPFAM" id="SSF56645">
    <property type="entry name" value="Acyl-CoA dehydrogenase NM domain-like"/>
    <property type="match status" value="1"/>
</dbReference>
<comment type="cofactor">
    <cofactor evidence="1 7">
        <name>FAD</name>
        <dbReference type="ChEBI" id="CHEBI:57692"/>
    </cofactor>
</comment>
<evidence type="ECO:0000256" key="4">
    <source>
        <dbReference type="ARBA" id="ARBA00022630"/>
    </source>
</evidence>
<dbReference type="Pfam" id="PF00441">
    <property type="entry name" value="Acyl-CoA_dh_1"/>
    <property type="match status" value="1"/>
</dbReference>
<comment type="caution">
    <text evidence="11">The sequence shown here is derived from an EMBL/GenBank/DDBJ whole genome shotgun (WGS) entry which is preliminary data.</text>
</comment>
<dbReference type="EMBL" id="JAGIKX010000032">
    <property type="protein sequence ID" value="MBP2258663.1"/>
    <property type="molecule type" value="Genomic_DNA"/>
</dbReference>
<keyword evidence="4 7" id="KW-0285">Flavoprotein</keyword>
<dbReference type="PANTHER" id="PTHR48083">
    <property type="entry name" value="MEDIUM-CHAIN SPECIFIC ACYL-COA DEHYDROGENASE, MITOCHONDRIAL-RELATED"/>
    <property type="match status" value="1"/>
</dbReference>
<evidence type="ECO:0000256" key="7">
    <source>
        <dbReference type="RuleBase" id="RU362125"/>
    </source>
</evidence>
<dbReference type="InterPro" id="IPR037069">
    <property type="entry name" value="AcylCoA_DH/ox_N_sf"/>
</dbReference>
<proteinExistence type="inferred from homology"/>
<dbReference type="Pfam" id="PF02771">
    <property type="entry name" value="Acyl-CoA_dh_N"/>
    <property type="match status" value="1"/>
</dbReference>
<dbReference type="InterPro" id="IPR036250">
    <property type="entry name" value="AcylCo_DH-like_C"/>
</dbReference>
<accession>A0ABS4SAY4</accession>
<dbReference type="EC" id="1.3.8.7" evidence="11"/>
<evidence type="ECO:0000256" key="1">
    <source>
        <dbReference type="ARBA" id="ARBA00001974"/>
    </source>
</evidence>
<feature type="domain" description="Acyl-CoA dehydrogenase/oxidase N-terminal" evidence="10">
    <location>
        <begin position="10"/>
        <end position="130"/>
    </location>
</feature>
<comment type="similarity">
    <text evidence="2 7">Belongs to the acyl-CoA dehydrogenase family.</text>
</comment>
<dbReference type="RefSeq" id="WP_029270271.1">
    <property type="nucleotide sequence ID" value="NZ_JAGIKX010000032.1"/>
</dbReference>
<comment type="subunit">
    <text evidence="3">Homodimer.</text>
</comment>
<evidence type="ECO:0000259" key="9">
    <source>
        <dbReference type="Pfam" id="PF02770"/>
    </source>
</evidence>
<dbReference type="InterPro" id="IPR009075">
    <property type="entry name" value="AcylCo_DH/oxidase_C"/>
</dbReference>
<dbReference type="InterPro" id="IPR006091">
    <property type="entry name" value="Acyl-CoA_Oxase/DH_mid-dom"/>
</dbReference>
<dbReference type="InterPro" id="IPR050741">
    <property type="entry name" value="Acyl-CoA_dehydrogenase"/>
</dbReference>
<evidence type="ECO:0000256" key="3">
    <source>
        <dbReference type="ARBA" id="ARBA00011738"/>
    </source>
</evidence>
<dbReference type="SUPFAM" id="SSF47203">
    <property type="entry name" value="Acyl-CoA dehydrogenase C-terminal domain-like"/>
    <property type="match status" value="1"/>
</dbReference>
<dbReference type="PANTHER" id="PTHR48083:SF13">
    <property type="entry name" value="ACYL-COA DEHYDROGENASE FAMILY MEMBER 11"/>
    <property type="match status" value="1"/>
</dbReference>
<gene>
    <name evidence="11" type="ORF">J2Z81_002647</name>
</gene>
<evidence type="ECO:0000313" key="12">
    <source>
        <dbReference type="Proteomes" id="UP001519294"/>
    </source>
</evidence>
<dbReference type="Proteomes" id="UP001519294">
    <property type="component" value="Unassembled WGS sequence"/>
</dbReference>
<dbReference type="Gene3D" id="1.10.540.10">
    <property type="entry name" value="Acyl-CoA dehydrogenase/oxidase, N-terminal domain"/>
    <property type="match status" value="1"/>
</dbReference>
<keyword evidence="5 7" id="KW-0274">FAD</keyword>
<protein>
    <submittedName>
        <fullName evidence="11">Acyl-CoA dehydrogenase</fullName>
        <ecNumber evidence="11">1.3.8.7</ecNumber>
    </submittedName>
</protein>
<evidence type="ECO:0000259" key="8">
    <source>
        <dbReference type="Pfam" id="PF00441"/>
    </source>
</evidence>
<evidence type="ECO:0000256" key="2">
    <source>
        <dbReference type="ARBA" id="ARBA00009347"/>
    </source>
</evidence>
<keyword evidence="12" id="KW-1185">Reference proteome</keyword>
<organism evidence="11 12">
    <name type="scientific">Virgibacillus alimentarius</name>
    <dbReference type="NCBI Taxonomy" id="698769"/>
    <lineage>
        <taxon>Bacteria</taxon>
        <taxon>Bacillati</taxon>
        <taxon>Bacillota</taxon>
        <taxon>Bacilli</taxon>
        <taxon>Bacillales</taxon>
        <taxon>Bacillaceae</taxon>
        <taxon>Virgibacillus</taxon>
    </lineage>
</organism>
<dbReference type="Pfam" id="PF02770">
    <property type="entry name" value="Acyl-CoA_dh_M"/>
    <property type="match status" value="1"/>
</dbReference>
<evidence type="ECO:0000259" key="10">
    <source>
        <dbReference type="Pfam" id="PF02771"/>
    </source>
</evidence>
<dbReference type="InterPro" id="IPR046373">
    <property type="entry name" value="Acyl-CoA_Oxase/DH_mid-dom_sf"/>
</dbReference>
<dbReference type="InterPro" id="IPR013786">
    <property type="entry name" value="AcylCoA_DH/ox_N"/>
</dbReference>
<evidence type="ECO:0000256" key="6">
    <source>
        <dbReference type="ARBA" id="ARBA00023002"/>
    </source>
</evidence>
<dbReference type="Gene3D" id="1.20.140.10">
    <property type="entry name" value="Butyryl-CoA Dehydrogenase, subunit A, domain 3"/>
    <property type="match status" value="1"/>
</dbReference>
<evidence type="ECO:0000256" key="5">
    <source>
        <dbReference type="ARBA" id="ARBA00022827"/>
    </source>
</evidence>
<dbReference type="GO" id="GO:0070991">
    <property type="term" value="F:medium-chain fatty acyl-CoA dehydrogenase activity"/>
    <property type="evidence" value="ECO:0007669"/>
    <property type="project" value="UniProtKB-EC"/>
</dbReference>
<dbReference type="InterPro" id="IPR009100">
    <property type="entry name" value="AcylCoA_DH/oxidase_NM_dom_sf"/>
</dbReference>
<name>A0ABS4SAY4_9BACI</name>
<sequence length="403" mass="45202">MIFSESDKVKEMSRKLEAFMEENVYPNEKVYEQQLEKQNNRWEDVPPIIEELKEKAKKEGLWNLFLPDDRYGAGLTNLEYAPLCEIMGRSPIAPETFNCNAPDTGNMEVLARYGSEEQKKQWLEPLLKGDIRSCFAMTEPDVASSDATNIQSSIKKDGNEYVLNGRKWWTSGAGDPRTKLAIFMGKSDPNAARHEQQSMILVPMDAPGVKVERMLPVFGYDSAPHGHAEVTFTDVRVPASNMIWGEGKGFAIAQGRLGPGRIHHCMRLIGAAERALEYMCKRVRERTAFGSPIAEHGVVQNWIAESRTEIEQARLLTLKAAHMMDTVGNKEAKTEIAMIKVIAPNVATHVIDRAIQAFGGAGVSDDFPLASFWANARTLRIADGPDEVHNRQIARLELKKYRK</sequence>
<feature type="domain" description="Acyl-CoA oxidase/dehydrogenase middle" evidence="9">
    <location>
        <begin position="134"/>
        <end position="235"/>
    </location>
</feature>
<keyword evidence="6 7" id="KW-0560">Oxidoreductase</keyword>
<reference evidence="11 12" key="1">
    <citation type="submission" date="2021-03" db="EMBL/GenBank/DDBJ databases">
        <title>Genomic Encyclopedia of Type Strains, Phase IV (KMG-IV): sequencing the most valuable type-strain genomes for metagenomic binning, comparative biology and taxonomic classification.</title>
        <authorList>
            <person name="Goeker M."/>
        </authorList>
    </citation>
    <scope>NUCLEOTIDE SEQUENCE [LARGE SCALE GENOMIC DNA]</scope>
    <source>
        <strain evidence="11 12">DSM 25790</strain>
    </source>
</reference>
<dbReference type="Gene3D" id="2.40.110.10">
    <property type="entry name" value="Butyryl-CoA Dehydrogenase, subunit A, domain 2"/>
    <property type="match status" value="1"/>
</dbReference>